<accession>A0A8J6XHA6</accession>
<dbReference type="Proteomes" id="UP000629098">
    <property type="component" value="Unassembled WGS sequence"/>
</dbReference>
<reference evidence="2" key="1">
    <citation type="submission" date="2020-09" db="EMBL/GenBank/DDBJ databases">
        <title>Iningainema tapete sp. nov. (Scytonemataceae, Cyanobacteria) from greenhouses in central Florida (USA) produces two types of nodularin with biosynthetic potential for microcystin-LR and anabaenopeptins.</title>
        <authorList>
            <person name="Berthold D.E."/>
            <person name="Lefler F.W."/>
            <person name="Huang I.-S."/>
            <person name="Abdulla H."/>
            <person name="Zimba P.V."/>
            <person name="Laughinghouse H.D. IV."/>
        </authorList>
    </citation>
    <scope>NUCLEOTIDE SEQUENCE</scope>
    <source>
        <strain evidence="2">BLCCT55</strain>
    </source>
</reference>
<feature type="domain" description="J" evidence="1">
    <location>
        <begin position="59"/>
        <end position="98"/>
    </location>
</feature>
<organism evidence="2 3">
    <name type="scientific">Iningainema tapete BLCC-T55</name>
    <dbReference type="NCBI Taxonomy" id="2748662"/>
    <lineage>
        <taxon>Bacteria</taxon>
        <taxon>Bacillati</taxon>
        <taxon>Cyanobacteriota</taxon>
        <taxon>Cyanophyceae</taxon>
        <taxon>Nostocales</taxon>
        <taxon>Scytonemataceae</taxon>
        <taxon>Iningainema tapete</taxon>
    </lineage>
</organism>
<dbReference type="CDD" id="cd06257">
    <property type="entry name" value="DnaJ"/>
    <property type="match status" value="1"/>
</dbReference>
<evidence type="ECO:0000313" key="2">
    <source>
        <dbReference type="EMBL" id="MBD2776825.1"/>
    </source>
</evidence>
<dbReference type="EMBL" id="JACXAE010000098">
    <property type="protein sequence ID" value="MBD2776825.1"/>
    <property type="molecule type" value="Genomic_DNA"/>
</dbReference>
<dbReference type="Pfam" id="PF00226">
    <property type="entry name" value="DnaJ"/>
    <property type="match status" value="1"/>
</dbReference>
<dbReference type="RefSeq" id="WP_190835874.1">
    <property type="nucleotide sequence ID" value="NZ_CAWPPI010000098.1"/>
</dbReference>
<dbReference type="InterPro" id="IPR036869">
    <property type="entry name" value="J_dom_sf"/>
</dbReference>
<evidence type="ECO:0000259" key="1">
    <source>
        <dbReference type="Pfam" id="PF00226"/>
    </source>
</evidence>
<comment type="caution">
    <text evidence="2">The sequence shown here is derived from an EMBL/GenBank/DDBJ whole genome shotgun (WGS) entry which is preliminary data.</text>
</comment>
<dbReference type="Gene3D" id="1.10.287.110">
    <property type="entry name" value="DnaJ domain"/>
    <property type="match status" value="1"/>
</dbReference>
<evidence type="ECO:0000313" key="3">
    <source>
        <dbReference type="Proteomes" id="UP000629098"/>
    </source>
</evidence>
<dbReference type="SUPFAM" id="SSF46565">
    <property type="entry name" value="Chaperone J-domain"/>
    <property type="match status" value="1"/>
</dbReference>
<name>A0A8J6XHA6_9CYAN</name>
<dbReference type="InterPro" id="IPR001623">
    <property type="entry name" value="DnaJ_domain"/>
</dbReference>
<sequence>MATDGMSPLDLRLKATWEMLYRKFVDILPDEENQQGYGCINGVNIFNYFKPWQVFSLDPKTATKDDLKKSYYHLCKIYHPDNPETGDRHIFEQIELMYKSVIAGI</sequence>
<dbReference type="AlphaFoldDB" id="A0A8J6XHA6"/>
<proteinExistence type="predicted"/>
<keyword evidence="3" id="KW-1185">Reference proteome</keyword>
<protein>
    <submittedName>
        <fullName evidence="2">J domain-containing protein</fullName>
    </submittedName>
</protein>
<gene>
    <name evidence="2" type="ORF">ICL16_33445</name>
</gene>